<dbReference type="OrthoDB" id="9791995at2"/>
<feature type="chain" id="PRO_5002739005" description="Secreted protein" evidence="2">
    <location>
        <begin position="28"/>
        <end position="287"/>
    </location>
</feature>
<dbReference type="KEGG" id="scl:sce3838"/>
<dbReference type="STRING" id="448385.sce3838"/>
<evidence type="ECO:0000256" key="2">
    <source>
        <dbReference type="SAM" id="SignalP"/>
    </source>
</evidence>
<dbReference type="Proteomes" id="UP000002139">
    <property type="component" value="Chromosome"/>
</dbReference>
<evidence type="ECO:0000313" key="4">
    <source>
        <dbReference type="Proteomes" id="UP000002139"/>
    </source>
</evidence>
<dbReference type="PROSITE" id="PS51257">
    <property type="entry name" value="PROKAR_LIPOPROTEIN"/>
    <property type="match status" value="1"/>
</dbReference>
<protein>
    <recommendedName>
        <fullName evidence="5">Secreted protein</fullName>
    </recommendedName>
</protein>
<keyword evidence="2" id="KW-0732">Signal</keyword>
<feature type="region of interest" description="Disordered" evidence="1">
    <location>
        <begin position="27"/>
        <end position="60"/>
    </location>
</feature>
<dbReference type="HOGENOM" id="CLU_1019038_0_0_7"/>
<gene>
    <name evidence="3" type="ordered locus">sce3838</name>
</gene>
<feature type="signal peptide" evidence="2">
    <location>
        <begin position="1"/>
        <end position="27"/>
    </location>
</feature>
<sequence length="287" mass="29637">MTRFPLTWRSSRCSFVALITISVTSCASSTPEPSSAKGSTSERDTAVVHEPCDKDSASAEKVDVNGDRIPDIIHVKQDGREVCRVVDLNLDGAIDAFIYYDAKGVERRRESDFDRDGRADEIAHYERGVVVLKERETNFDDKLDTWDYYEGPRLVRRERDSDGDGIVDQWWQFNNPNDAKCAVVASDQNADGKADPGSVVDLCAESYGAPKAPLPPPGGAAPTEGGAGAGQPAAAGAPGAAPTAAPAAGAAASATAAPTAAPAGAAASATAAPAGSAPGQPAAKKGP</sequence>
<dbReference type="EMBL" id="AM746676">
    <property type="protein sequence ID" value="CAN93998.1"/>
    <property type="molecule type" value="Genomic_DNA"/>
</dbReference>
<dbReference type="eggNOG" id="COG2849">
    <property type="taxonomic scope" value="Bacteria"/>
</dbReference>
<dbReference type="BioCyc" id="SCEL448385:SCE_RS19675-MONOMER"/>
<proteinExistence type="predicted"/>
<organism evidence="3 4">
    <name type="scientific">Sorangium cellulosum (strain So ce56)</name>
    <name type="common">Polyangium cellulosum (strain So ce56)</name>
    <dbReference type="NCBI Taxonomy" id="448385"/>
    <lineage>
        <taxon>Bacteria</taxon>
        <taxon>Pseudomonadati</taxon>
        <taxon>Myxococcota</taxon>
        <taxon>Polyangia</taxon>
        <taxon>Polyangiales</taxon>
        <taxon>Polyangiaceae</taxon>
        <taxon>Sorangium</taxon>
    </lineage>
</organism>
<feature type="region of interest" description="Disordered" evidence="1">
    <location>
        <begin position="210"/>
        <end position="287"/>
    </location>
</feature>
<keyword evidence="4" id="KW-1185">Reference proteome</keyword>
<reference evidence="3 4" key="1">
    <citation type="journal article" date="2007" name="Nat. Biotechnol.">
        <title>Complete genome sequence of the myxobacterium Sorangium cellulosum.</title>
        <authorList>
            <person name="Schneiker S."/>
            <person name="Perlova O."/>
            <person name="Kaiser O."/>
            <person name="Gerth K."/>
            <person name="Alici A."/>
            <person name="Altmeyer M.O."/>
            <person name="Bartels D."/>
            <person name="Bekel T."/>
            <person name="Beyer S."/>
            <person name="Bode E."/>
            <person name="Bode H.B."/>
            <person name="Bolten C.J."/>
            <person name="Choudhuri J.V."/>
            <person name="Doss S."/>
            <person name="Elnakady Y.A."/>
            <person name="Frank B."/>
            <person name="Gaigalat L."/>
            <person name="Goesmann A."/>
            <person name="Groeger C."/>
            <person name="Gross F."/>
            <person name="Jelsbak L."/>
            <person name="Jelsbak L."/>
            <person name="Kalinowski J."/>
            <person name="Kegler C."/>
            <person name="Knauber T."/>
            <person name="Konietzny S."/>
            <person name="Kopp M."/>
            <person name="Krause L."/>
            <person name="Krug D."/>
            <person name="Linke B."/>
            <person name="Mahmud T."/>
            <person name="Martinez-Arias R."/>
            <person name="McHardy A.C."/>
            <person name="Merai M."/>
            <person name="Meyer F."/>
            <person name="Mormann S."/>
            <person name="Munoz-Dorado J."/>
            <person name="Perez J."/>
            <person name="Pradella S."/>
            <person name="Rachid S."/>
            <person name="Raddatz G."/>
            <person name="Rosenau F."/>
            <person name="Rueckert C."/>
            <person name="Sasse F."/>
            <person name="Scharfe M."/>
            <person name="Schuster S.C."/>
            <person name="Suen G."/>
            <person name="Treuner-Lange A."/>
            <person name="Velicer G.J."/>
            <person name="Vorholter F.-J."/>
            <person name="Weissman K.J."/>
            <person name="Welch R.D."/>
            <person name="Wenzel S.C."/>
            <person name="Whitworth D.E."/>
            <person name="Wilhelm S."/>
            <person name="Wittmann C."/>
            <person name="Bloecker H."/>
            <person name="Puehler A."/>
            <person name="Mueller R."/>
        </authorList>
    </citation>
    <scope>NUCLEOTIDE SEQUENCE [LARGE SCALE GENOMIC DNA]</scope>
    <source>
        <strain evidence="4">So ce56</strain>
    </source>
</reference>
<dbReference type="AlphaFoldDB" id="A9GWZ8"/>
<name>A9GWZ8_SORC5</name>
<feature type="compositionally biased region" description="Low complexity" evidence="1">
    <location>
        <begin position="220"/>
        <end position="287"/>
    </location>
</feature>
<feature type="compositionally biased region" description="Polar residues" evidence="1">
    <location>
        <begin position="27"/>
        <end position="39"/>
    </location>
</feature>
<evidence type="ECO:0000313" key="3">
    <source>
        <dbReference type="EMBL" id="CAN93998.1"/>
    </source>
</evidence>
<evidence type="ECO:0008006" key="5">
    <source>
        <dbReference type="Google" id="ProtNLM"/>
    </source>
</evidence>
<feature type="compositionally biased region" description="Basic and acidic residues" evidence="1">
    <location>
        <begin position="40"/>
        <end position="60"/>
    </location>
</feature>
<evidence type="ECO:0000256" key="1">
    <source>
        <dbReference type="SAM" id="MobiDB-lite"/>
    </source>
</evidence>
<accession>A9GWZ8</accession>